<keyword evidence="2" id="KW-1185">Reference proteome</keyword>
<evidence type="ECO:0000313" key="1">
    <source>
        <dbReference type="EMBL" id="REC72898.1"/>
    </source>
</evidence>
<proteinExistence type="predicted"/>
<name>A0A3D9D4M8_9FLAO</name>
<reference evidence="1 2" key="1">
    <citation type="journal article" date="2010" name="Syst. Appl. Microbiol.">
        <title>Four new species of Chryseobacterium from the rhizosphere of coastal sand dune plants, Chryseobacterium elymi sp. nov., Chryseobacterium hagamense sp. nov., Chryseobacterium lathyri sp. nov. and Chryseobacterium rhizosphaerae sp. nov.</title>
        <authorList>
            <person name="Cho S.H."/>
            <person name="Lee K.S."/>
            <person name="Shin D.S."/>
            <person name="Han J.H."/>
            <person name="Park K.S."/>
            <person name="Lee C.H."/>
            <person name="Park K.H."/>
            <person name="Kim S.B."/>
        </authorList>
    </citation>
    <scope>NUCLEOTIDE SEQUENCE [LARGE SCALE GENOMIC DNA]</scope>
    <source>
        <strain evidence="1 2">KCTC 22547</strain>
    </source>
</reference>
<dbReference type="OrthoDB" id="9814627at2"/>
<comment type="caution">
    <text evidence="1">The sequence shown here is derived from an EMBL/GenBank/DDBJ whole genome shotgun (WGS) entry which is preliminary data.</text>
</comment>
<dbReference type="AlphaFoldDB" id="A0A3D9D4M8"/>
<evidence type="ECO:0000313" key="2">
    <source>
        <dbReference type="Proteomes" id="UP000257030"/>
    </source>
</evidence>
<organism evidence="1 2">
    <name type="scientific">Chryseobacterium elymi</name>
    <dbReference type="NCBI Taxonomy" id="395936"/>
    <lineage>
        <taxon>Bacteria</taxon>
        <taxon>Pseudomonadati</taxon>
        <taxon>Bacteroidota</taxon>
        <taxon>Flavobacteriia</taxon>
        <taxon>Flavobacteriales</taxon>
        <taxon>Weeksellaceae</taxon>
        <taxon>Chryseobacterium group</taxon>
        <taxon>Chryseobacterium</taxon>
    </lineage>
</organism>
<accession>A0A3D9D4M8</accession>
<protein>
    <recommendedName>
        <fullName evidence="3">YD repeat-containing protein</fullName>
    </recommendedName>
</protein>
<dbReference type="EMBL" id="QNUH01000031">
    <property type="protein sequence ID" value="REC72898.1"/>
    <property type="molecule type" value="Genomic_DNA"/>
</dbReference>
<sequence length="939" mass="104100">MKKIYMCLISLVGLYGHLQAQHQFQGVNFGDTSNPVPSLASLARHTDTPPSVAVGIPEISVPLMSLSGYGGSNFGLQLSYNPTGVSTDDAAGEVGTGWSMFKGGVISRKINGVMVDEAFQNAASAHYEKNVFDDEYYYSLPGFSGKFKIERDTQQNTFRLVDLTPLNHVKIAYTKQNNTATLIIDSFTITDDDGSTYYFNDYSTAAVYDHFYDEKGLWGWEYKSAFFLTRITNADGVETANFTYQKNTKYDTDNTTLLYKSCQLQKINTALGNIEIVYDYDQTLEKTMNDPYSIKKVMLNNFYGKVAEYAFDYSYPFPPYPGDATYKKRQLDKIKKMDGQNILEETAFLYNPLSLEASPGGSCQGSVQVNPSGVLNRIVYPTKGVTQYGYENAETYTDKSSAAYLESLTLDYVDSCTQDQQEFLNFSFDTHQTLTYSFTIPGDPSKKKTFWVNYGDVYTSVDPNTGEPVLLPPVPENKRITYTLKRGTEVLTTNQKGSGIKFYNYPGQYTITANVPMQNGQVNFGLIEVVAKPGPYRNASPSTSYRIRSIKRYNDLSSSTPVASVSYSYDDFSVPNASSGYTSKDSRILFKNVKVTDGSGNGYAKYYFKLDKDYPSYQTTVNGNTVNFQPYYNLLRSGILEKKEMYSETSQLLGKDDYQYTFGIADNVDYQTDEGYYSKTAFISQTKSTSIAYPSGSAASFLQTSSENNVRADNYKLSSSKTTAADGTVTESFYKYAQDKNLTKLLAANMTGMPVETEVKEGGKTIGKSETKFDHSANVYPSSMIGYNRQNQSPFTASTLDVYDSKGNLVQVTGKNGVPTTTIWGYYQTLPIAVISGASYSQVASLSTVTAAIAASNADRDNPANEPALIQALENLRKDPALKNFGVTATTYDPLIGVTQSISANGIRTVNIYDNAGRLIRVKDADGKTLQENQYNYKH</sequence>
<evidence type="ECO:0008006" key="3">
    <source>
        <dbReference type="Google" id="ProtNLM"/>
    </source>
</evidence>
<gene>
    <name evidence="1" type="ORF">DRF60_19840</name>
</gene>
<dbReference type="Proteomes" id="UP000257030">
    <property type="component" value="Unassembled WGS sequence"/>
</dbReference>
<dbReference type="RefSeq" id="WP_116014892.1">
    <property type="nucleotide sequence ID" value="NZ_QNUH01000031.1"/>
</dbReference>